<keyword evidence="3" id="KW-1003">Cell membrane</keyword>
<feature type="transmembrane region" description="Helical" evidence="7">
    <location>
        <begin position="168"/>
        <end position="187"/>
    </location>
</feature>
<feature type="transmembrane region" description="Helical" evidence="7">
    <location>
        <begin position="100"/>
        <end position="124"/>
    </location>
</feature>
<dbReference type="STRING" id="81857.IV38_GL000853"/>
<keyword evidence="5 7" id="KW-1133">Transmembrane helix</keyword>
<feature type="transmembrane region" description="Helical" evidence="7">
    <location>
        <begin position="314"/>
        <end position="333"/>
    </location>
</feature>
<evidence type="ECO:0000256" key="6">
    <source>
        <dbReference type="ARBA" id="ARBA00023136"/>
    </source>
</evidence>
<dbReference type="Proteomes" id="UP000051645">
    <property type="component" value="Unassembled WGS sequence"/>
</dbReference>
<accession>A0A0R2FTX7</accession>
<keyword evidence="9" id="KW-0012">Acyltransferase</keyword>
<dbReference type="GO" id="GO:0005886">
    <property type="term" value="C:plasma membrane"/>
    <property type="evidence" value="ECO:0007669"/>
    <property type="project" value="UniProtKB-SubCell"/>
</dbReference>
<keyword evidence="6 7" id="KW-0472">Membrane</keyword>
<evidence type="ECO:0000256" key="7">
    <source>
        <dbReference type="SAM" id="Phobius"/>
    </source>
</evidence>
<evidence type="ECO:0000313" key="9">
    <source>
        <dbReference type="EMBL" id="KRN28652.1"/>
    </source>
</evidence>
<keyword evidence="9" id="KW-0808">Transferase</keyword>
<dbReference type="PANTHER" id="PTHR40074">
    <property type="entry name" value="O-ACETYLTRANSFERASE WECH"/>
    <property type="match status" value="1"/>
</dbReference>
<evidence type="ECO:0000313" key="11">
    <source>
        <dbReference type="Proteomes" id="UP000051645"/>
    </source>
</evidence>
<name>A0A0R2FTX7_9LACO</name>
<evidence type="ECO:0000313" key="12">
    <source>
        <dbReference type="Proteomes" id="UP000051751"/>
    </source>
</evidence>
<dbReference type="Pfam" id="PF01757">
    <property type="entry name" value="Acyl_transf_3"/>
    <property type="match status" value="1"/>
</dbReference>
<comment type="subcellular location">
    <subcellularLocation>
        <location evidence="1">Cell membrane</location>
        <topology evidence="1">Multi-pass membrane protein</topology>
    </subcellularLocation>
</comment>
<reference evidence="11 12" key="1">
    <citation type="journal article" date="2015" name="Genome Announc.">
        <title>Expanding the biotechnology potential of lactobacilli through comparative genomics of 213 strains and associated genera.</title>
        <authorList>
            <person name="Sun Z."/>
            <person name="Harris H.M."/>
            <person name="McCann A."/>
            <person name="Guo C."/>
            <person name="Argimon S."/>
            <person name="Zhang W."/>
            <person name="Yang X."/>
            <person name="Jeffery I.B."/>
            <person name="Cooney J.C."/>
            <person name="Kagawa T.F."/>
            <person name="Liu W."/>
            <person name="Song Y."/>
            <person name="Salvetti E."/>
            <person name="Wrobel A."/>
            <person name="Rasinkangas P."/>
            <person name="Parkhill J."/>
            <person name="Rea M.C."/>
            <person name="O'Sullivan O."/>
            <person name="Ritari J."/>
            <person name="Douillard F.P."/>
            <person name="Paul Ross R."/>
            <person name="Yang R."/>
            <person name="Briner A.E."/>
            <person name="Felis G.E."/>
            <person name="de Vos W.M."/>
            <person name="Barrangou R."/>
            <person name="Klaenhammer T.R."/>
            <person name="Caufield P.W."/>
            <person name="Cui Y."/>
            <person name="Zhang H."/>
            <person name="O'Toole P.W."/>
        </authorList>
    </citation>
    <scope>NUCLEOTIDE SEQUENCE [LARGE SCALE GENOMIC DNA]</scope>
    <source>
        <strain evidence="9 12">ATCC BAA-66</strain>
        <strain evidence="10 11">DSM 13344</strain>
    </source>
</reference>
<feature type="domain" description="Acyltransferase 3" evidence="8">
    <location>
        <begin position="15"/>
        <end position="364"/>
    </location>
</feature>
<dbReference type="EMBL" id="JQAT01000002">
    <property type="protein sequence ID" value="KRN28652.1"/>
    <property type="molecule type" value="Genomic_DNA"/>
</dbReference>
<protein>
    <submittedName>
        <fullName evidence="9">Acyltransferase</fullName>
    </submittedName>
</protein>
<keyword evidence="4 7" id="KW-0812">Transmembrane</keyword>
<feature type="transmembrane region" description="Helical" evidence="7">
    <location>
        <begin position="236"/>
        <end position="254"/>
    </location>
</feature>
<dbReference type="GO" id="GO:0016413">
    <property type="term" value="F:O-acetyltransferase activity"/>
    <property type="evidence" value="ECO:0007669"/>
    <property type="project" value="TreeGrafter"/>
</dbReference>
<comment type="caution">
    <text evidence="9">The sequence shown here is derived from an EMBL/GenBank/DDBJ whole genome shotgun (WGS) entry which is preliminary data.</text>
</comment>
<gene>
    <name evidence="9" type="ORF">IV38_GL000853</name>
    <name evidence="10" type="ORF">IV40_GL001000</name>
</gene>
<dbReference type="InterPro" id="IPR002656">
    <property type="entry name" value="Acyl_transf_3_dom"/>
</dbReference>
<comment type="similarity">
    <text evidence="2">Belongs to the acyltransferase 3 family.</text>
</comment>
<evidence type="ECO:0000256" key="1">
    <source>
        <dbReference type="ARBA" id="ARBA00004651"/>
    </source>
</evidence>
<dbReference type="PANTHER" id="PTHR40074:SF2">
    <property type="entry name" value="O-ACETYLTRANSFERASE WECH"/>
    <property type="match status" value="1"/>
</dbReference>
<sequence>MNTTPTKKKKKPYLYEVDLMRVIFIFGVLLNHTTSAFAGSMGSASWEKTLLNSTHLMLHFTRMGFMFMTGLVLFLNYYHRPEQNWWAFWKKRYTSVGIPYLAWNAILVAGLIWGTSGSFSGFWSQFSDAVIHGNRFYLYYVFVTFQLYLIFPLMIWLFKKTEGHHIQLMVVSFLLELLMLFTVKYGYPHWNTASWPYIFRAYGLNVLIYEMYFMAGAYAAIHYKAVLAFLKQHSRIILGITAVLSLGTIGLYWFDLKVLGLDMTHTETPQQPYIMIYALFMVAVVFIVGLKYAQHRARGINPKVENFIHMGARVSFGIYLVQTIPLVLLDGILGQAARFIPDWGLLLLIPIGYAFVLGGSYLISLFCYYVWPFGWLIGRPQKKRPWKGVAHDKTNTSTSKTTD</sequence>
<organism evidence="9 12">
    <name type="scientific">Lactobacillus selangorensis</name>
    <dbReference type="NCBI Taxonomy" id="81857"/>
    <lineage>
        <taxon>Bacteria</taxon>
        <taxon>Bacillati</taxon>
        <taxon>Bacillota</taxon>
        <taxon>Bacilli</taxon>
        <taxon>Lactobacillales</taxon>
        <taxon>Lactobacillaceae</taxon>
        <taxon>Lactobacillus</taxon>
    </lineage>
</organism>
<evidence type="ECO:0000259" key="8">
    <source>
        <dbReference type="Pfam" id="PF01757"/>
    </source>
</evidence>
<keyword evidence="11" id="KW-1185">Reference proteome</keyword>
<evidence type="ECO:0000256" key="4">
    <source>
        <dbReference type="ARBA" id="ARBA00022692"/>
    </source>
</evidence>
<dbReference type="AlphaFoldDB" id="A0A0R2FTX7"/>
<dbReference type="EMBL" id="JQAZ01000002">
    <property type="protein sequence ID" value="KRN32938.1"/>
    <property type="molecule type" value="Genomic_DNA"/>
</dbReference>
<dbReference type="GO" id="GO:0009246">
    <property type="term" value="P:enterobacterial common antigen biosynthetic process"/>
    <property type="evidence" value="ECO:0007669"/>
    <property type="project" value="TreeGrafter"/>
</dbReference>
<evidence type="ECO:0000256" key="2">
    <source>
        <dbReference type="ARBA" id="ARBA00007400"/>
    </source>
</evidence>
<evidence type="ECO:0000256" key="5">
    <source>
        <dbReference type="ARBA" id="ARBA00022989"/>
    </source>
</evidence>
<dbReference type="PATRIC" id="fig|81857.3.peg.855"/>
<feature type="transmembrane region" description="Helical" evidence="7">
    <location>
        <begin position="353"/>
        <end position="377"/>
    </location>
</feature>
<feature type="transmembrane region" description="Helical" evidence="7">
    <location>
        <begin position="274"/>
        <end position="293"/>
    </location>
</feature>
<feature type="transmembrane region" description="Helical" evidence="7">
    <location>
        <begin position="62"/>
        <end position="79"/>
    </location>
</feature>
<dbReference type="RefSeq" id="WP_057769164.1">
    <property type="nucleotide sequence ID" value="NZ_JQAT01000002.1"/>
</dbReference>
<dbReference type="Proteomes" id="UP000051751">
    <property type="component" value="Unassembled WGS sequence"/>
</dbReference>
<feature type="transmembrane region" description="Helical" evidence="7">
    <location>
        <begin position="207"/>
        <end position="229"/>
    </location>
</feature>
<proteinExistence type="inferred from homology"/>
<evidence type="ECO:0000256" key="3">
    <source>
        <dbReference type="ARBA" id="ARBA00022475"/>
    </source>
</evidence>
<feature type="transmembrane region" description="Helical" evidence="7">
    <location>
        <begin position="136"/>
        <end position="156"/>
    </location>
</feature>
<evidence type="ECO:0000313" key="10">
    <source>
        <dbReference type="EMBL" id="KRN32938.1"/>
    </source>
</evidence>